<evidence type="ECO:0000313" key="2">
    <source>
        <dbReference type="Proteomes" id="UP000803844"/>
    </source>
</evidence>
<dbReference type="OrthoDB" id="3500395at2759"/>
<keyword evidence="2" id="KW-1185">Reference proteome</keyword>
<reference evidence="1" key="1">
    <citation type="journal article" date="2020" name="Phytopathology">
        <title>Genome sequence of the chestnut blight fungus Cryphonectria parasitica EP155: A fundamental resource for an archetypical invasive plant pathogen.</title>
        <authorList>
            <person name="Crouch J.A."/>
            <person name="Dawe A."/>
            <person name="Aerts A."/>
            <person name="Barry K."/>
            <person name="Churchill A.C.L."/>
            <person name="Grimwood J."/>
            <person name="Hillman B."/>
            <person name="Milgroom M.G."/>
            <person name="Pangilinan J."/>
            <person name="Smith M."/>
            <person name="Salamov A."/>
            <person name="Schmutz J."/>
            <person name="Yadav J."/>
            <person name="Grigoriev I.V."/>
            <person name="Nuss D."/>
        </authorList>
    </citation>
    <scope>NUCLEOTIDE SEQUENCE</scope>
    <source>
        <strain evidence="1">EP155</strain>
    </source>
</reference>
<dbReference type="EMBL" id="MU032350">
    <property type="protein sequence ID" value="KAF3762454.1"/>
    <property type="molecule type" value="Genomic_DNA"/>
</dbReference>
<evidence type="ECO:0000313" key="1">
    <source>
        <dbReference type="EMBL" id="KAF3762454.1"/>
    </source>
</evidence>
<protein>
    <submittedName>
        <fullName evidence="1">Uncharacterized protein</fullName>
    </submittedName>
</protein>
<dbReference type="Proteomes" id="UP000803844">
    <property type="component" value="Unassembled WGS sequence"/>
</dbReference>
<dbReference type="AlphaFoldDB" id="A0A9P5CKP1"/>
<dbReference type="RefSeq" id="XP_040773433.1">
    <property type="nucleotide sequence ID" value="XM_040920784.1"/>
</dbReference>
<organism evidence="1 2">
    <name type="scientific">Cryphonectria parasitica (strain ATCC 38755 / EP155)</name>
    <dbReference type="NCBI Taxonomy" id="660469"/>
    <lineage>
        <taxon>Eukaryota</taxon>
        <taxon>Fungi</taxon>
        <taxon>Dikarya</taxon>
        <taxon>Ascomycota</taxon>
        <taxon>Pezizomycotina</taxon>
        <taxon>Sordariomycetes</taxon>
        <taxon>Sordariomycetidae</taxon>
        <taxon>Diaporthales</taxon>
        <taxon>Cryphonectriaceae</taxon>
        <taxon>Cryphonectria-Endothia species complex</taxon>
        <taxon>Cryphonectria</taxon>
    </lineage>
</organism>
<comment type="caution">
    <text evidence="1">The sequence shown here is derived from an EMBL/GenBank/DDBJ whole genome shotgun (WGS) entry which is preliminary data.</text>
</comment>
<sequence length="186" mass="20628">MSTTASEGVHFLPLGPGSDIASAIPSDKPVTMVIFLRFRDISSHAASLGPPMSGQEAFITRYSPIISGLAEKFGIKMSPVYLGASHASLMAGRENGEGEKWDVVVLSRYDSFADYVRLMTSEEYERDAMPWRLGSVEAHKWRRDTSLGATRIRIRLVQQETCPKIVAMRTRRTKRDDMDTDRGSGA</sequence>
<dbReference type="GeneID" id="63837913"/>
<gene>
    <name evidence="1" type="ORF">M406DRAFT_332836</name>
</gene>
<dbReference type="Gene3D" id="3.30.70.100">
    <property type="match status" value="1"/>
</dbReference>
<accession>A0A9P5CKP1</accession>
<proteinExistence type="predicted"/>
<name>A0A9P5CKP1_CRYP1</name>